<accession>A0A0H0XRP7</accession>
<dbReference type="EMBL" id="LBHU01000001">
    <property type="protein sequence ID" value="KLI64622.1"/>
    <property type="molecule type" value="Genomic_DNA"/>
</dbReference>
<dbReference type="OrthoDB" id="3213869at2"/>
<comment type="caution">
    <text evidence="1">The sequence shown here is derived from an EMBL/GenBank/DDBJ whole genome shotgun (WGS) entry which is preliminary data.</text>
</comment>
<organism evidence="1 2">
    <name type="scientific">Aurantiacibacter marinus</name>
    <dbReference type="NCBI Taxonomy" id="874156"/>
    <lineage>
        <taxon>Bacteria</taxon>
        <taxon>Pseudomonadati</taxon>
        <taxon>Pseudomonadota</taxon>
        <taxon>Alphaproteobacteria</taxon>
        <taxon>Sphingomonadales</taxon>
        <taxon>Erythrobacteraceae</taxon>
        <taxon>Aurantiacibacter</taxon>
    </lineage>
</organism>
<dbReference type="RefSeq" id="WP_047092487.1">
    <property type="nucleotide sequence ID" value="NZ_LBHU01000001.1"/>
</dbReference>
<dbReference type="PATRIC" id="fig|874156.12.peg.720"/>
<dbReference type="Proteomes" id="UP000053455">
    <property type="component" value="Unassembled WGS sequence"/>
</dbReference>
<evidence type="ECO:0008006" key="3">
    <source>
        <dbReference type="Google" id="ProtNLM"/>
    </source>
</evidence>
<name>A0A0H0XRP7_9SPHN</name>
<keyword evidence="2" id="KW-1185">Reference proteome</keyword>
<dbReference type="AlphaFoldDB" id="A0A0H0XRP7"/>
<gene>
    <name evidence="1" type="ORF">AAV99_03445</name>
</gene>
<evidence type="ECO:0000313" key="2">
    <source>
        <dbReference type="Proteomes" id="UP000053455"/>
    </source>
</evidence>
<reference evidence="1 2" key="1">
    <citation type="submission" date="2015-04" db="EMBL/GenBank/DDBJ databases">
        <title>The draft genome sequence of Erythrobacter marinus HWDM-33.</title>
        <authorList>
            <person name="Zhuang L."/>
            <person name="Liu Y."/>
            <person name="Shao Z."/>
        </authorList>
    </citation>
    <scope>NUCLEOTIDE SEQUENCE [LARGE SCALE GENOMIC DNA]</scope>
    <source>
        <strain evidence="1 2">HWDM-33</strain>
    </source>
</reference>
<proteinExistence type="predicted"/>
<dbReference type="SUPFAM" id="SSF53795">
    <property type="entry name" value="PEP carboxykinase-like"/>
    <property type="match status" value="1"/>
</dbReference>
<protein>
    <recommendedName>
        <fullName evidence="3">HPr kinase/phosphorylase C-terminal domain-containing protein</fullName>
    </recommendedName>
</protein>
<sequence length="281" mass="30049">MSREFSLAAECEQVSVSGAPYDRWVTPDGDIAAEFYREDSGFLVRFPGNADFHISKKLTQIVCIPAPGIAQTVIDTLFANSVTPLIGNHAGGLNLHGSAVDFGGVGAAFVGTSRRGKTTLAGACARAGHPFLSEDSIALDLSDQGFLLQPVRPVLRVFGDSAAYLTGADCDTFDGQQKAALDAGEALPFATRPVVLRAIYVLGPGDAEMPKITRLGASQALTEIMRHAFVLDVEDKARLSAHFFRLSNLVQAVPFLMLDYPRRFSVLPAVVNLLAEDLLGR</sequence>
<dbReference type="Gene3D" id="3.40.50.300">
    <property type="entry name" value="P-loop containing nucleotide triphosphate hydrolases"/>
    <property type="match status" value="1"/>
</dbReference>
<dbReference type="STRING" id="874156.GCA_001021555_00587"/>
<evidence type="ECO:0000313" key="1">
    <source>
        <dbReference type="EMBL" id="KLI64622.1"/>
    </source>
</evidence>
<dbReference type="InterPro" id="IPR027417">
    <property type="entry name" value="P-loop_NTPase"/>
</dbReference>